<name>A0A7X1Y6W6_9PSED</name>
<dbReference type="Proteomes" id="UP000470186">
    <property type="component" value="Unassembled WGS sequence"/>
</dbReference>
<sequence length="103" mass="11663">MKAILITGALLCFSASVSASEFDFDYNDKNDMRGAYFMCSTTGFTQGDCPKVYQKCWLPPMIYRKKHKTKTYCVDAPNFSVSDSDKDRYLDEGAKRAEKITGE</sequence>
<keyword evidence="3" id="KW-1185">Reference proteome</keyword>
<gene>
    <name evidence="2" type="ORF">GHO30_08790</name>
</gene>
<evidence type="ECO:0000313" key="2">
    <source>
        <dbReference type="EMBL" id="MQU31496.1"/>
    </source>
</evidence>
<dbReference type="AlphaFoldDB" id="A0A7X1Y6W6"/>
<feature type="signal peptide" evidence="1">
    <location>
        <begin position="1"/>
        <end position="19"/>
    </location>
</feature>
<protein>
    <submittedName>
        <fullName evidence="2">Uncharacterized protein</fullName>
    </submittedName>
</protein>
<feature type="chain" id="PRO_5031184954" evidence="1">
    <location>
        <begin position="20"/>
        <end position="103"/>
    </location>
</feature>
<keyword evidence="1" id="KW-0732">Signal</keyword>
<accession>A0A7X1Y6W6</accession>
<evidence type="ECO:0000313" key="3">
    <source>
        <dbReference type="Proteomes" id="UP000470186"/>
    </source>
</evidence>
<organism evidence="2 3">
    <name type="scientific">Pseudomonas helleri</name>
    <dbReference type="NCBI Taxonomy" id="1608996"/>
    <lineage>
        <taxon>Bacteria</taxon>
        <taxon>Pseudomonadati</taxon>
        <taxon>Pseudomonadota</taxon>
        <taxon>Gammaproteobacteria</taxon>
        <taxon>Pseudomonadales</taxon>
        <taxon>Pseudomonadaceae</taxon>
        <taxon>Pseudomonas</taxon>
    </lineage>
</organism>
<dbReference type="EMBL" id="WIVX01000031">
    <property type="protein sequence ID" value="MQU31496.1"/>
    <property type="molecule type" value="Genomic_DNA"/>
</dbReference>
<comment type="caution">
    <text evidence="2">The sequence shown here is derived from an EMBL/GenBank/DDBJ whole genome shotgun (WGS) entry which is preliminary data.</text>
</comment>
<reference evidence="2 3" key="1">
    <citation type="submission" date="2019-10" db="EMBL/GenBank/DDBJ databases">
        <title>Evaluation of single-gene subtyping targets for Pseudomonas.</title>
        <authorList>
            <person name="Reichler S.J."/>
            <person name="Orsi R.H."/>
            <person name="Wiedmann M."/>
            <person name="Martin N.H."/>
            <person name="Murphy S.I."/>
        </authorList>
    </citation>
    <scope>NUCLEOTIDE SEQUENCE [LARGE SCALE GENOMIC DNA]</scope>
    <source>
        <strain evidence="2 3">FSL R10-2107</strain>
    </source>
</reference>
<dbReference type="RefSeq" id="WP_095026029.1">
    <property type="nucleotide sequence ID" value="NZ_JBQQLQ010000022.1"/>
</dbReference>
<proteinExistence type="predicted"/>
<evidence type="ECO:0000256" key="1">
    <source>
        <dbReference type="SAM" id="SignalP"/>
    </source>
</evidence>